<dbReference type="HOGENOM" id="CLU_2718639_0_0_5"/>
<feature type="compositionally biased region" description="Acidic residues" evidence="1">
    <location>
        <begin position="54"/>
        <end position="66"/>
    </location>
</feature>
<dbReference type="RefSeq" id="WP_013301017.1">
    <property type="nucleotide sequence ID" value="NC_014414.1"/>
</dbReference>
<dbReference type="AlphaFoldDB" id="E0TEF7"/>
<dbReference type="Proteomes" id="UP000001302">
    <property type="component" value="Chromosome"/>
</dbReference>
<dbReference type="KEGG" id="pbr:PB2503_09954"/>
<keyword evidence="2" id="KW-0030">Aminoacyl-tRNA synthetase</keyword>
<reference evidence="3" key="1">
    <citation type="submission" date="2010-08" db="EMBL/GenBank/DDBJ databases">
        <title>Genome sequence of Parvularcula bermudensis HTCC2503.</title>
        <authorList>
            <person name="Kang D.-M."/>
            <person name="Oh H.-M."/>
            <person name="Cho J.-C."/>
        </authorList>
    </citation>
    <scope>NUCLEOTIDE SEQUENCE [LARGE SCALE GENOMIC DNA]</scope>
    <source>
        <strain evidence="3">ATCC BAA-594 / HTCC2503 / KCTC 12087</strain>
    </source>
</reference>
<sequence length="72" mass="7841">MPKAKMSKKSRADRAEEAREGQAPYQDEKAFGGAPRGYDAASERFPDRPSPPAPDEEVTEEGEEDQSADKGS</sequence>
<dbReference type="GO" id="GO:0004812">
    <property type="term" value="F:aminoacyl-tRNA ligase activity"/>
    <property type="evidence" value="ECO:0007669"/>
    <property type="project" value="UniProtKB-KW"/>
</dbReference>
<dbReference type="EMBL" id="CP002156">
    <property type="protein sequence ID" value="ADM10043.1"/>
    <property type="molecule type" value="Genomic_DNA"/>
</dbReference>
<reference evidence="2 3" key="2">
    <citation type="journal article" date="2011" name="J. Bacteriol.">
        <title>Complete genome sequence of strain HTCC2503T of Parvularcula bermudensis, the type species of the order "Parvularculales" in the class Alphaproteobacteria.</title>
        <authorList>
            <person name="Oh H.M."/>
            <person name="Kang I."/>
            <person name="Vergin K.L."/>
            <person name="Kang D."/>
            <person name="Rhee K.H."/>
            <person name="Giovannoni S.J."/>
            <person name="Cho J.C."/>
        </authorList>
    </citation>
    <scope>NUCLEOTIDE SEQUENCE [LARGE SCALE GENOMIC DNA]</scope>
    <source>
        <strain evidence="3">ATCC BAA-594 / HTCC2503 / KCTC 12087</strain>
    </source>
</reference>
<evidence type="ECO:0000256" key="1">
    <source>
        <dbReference type="SAM" id="MobiDB-lite"/>
    </source>
</evidence>
<protein>
    <submittedName>
        <fullName evidence="2">Alanyl-tRNA synthetase</fullName>
    </submittedName>
</protein>
<accession>E0TEF7</accession>
<evidence type="ECO:0000313" key="2">
    <source>
        <dbReference type="EMBL" id="ADM10043.1"/>
    </source>
</evidence>
<feature type="compositionally biased region" description="Basic and acidic residues" evidence="1">
    <location>
        <begin position="10"/>
        <end position="30"/>
    </location>
</feature>
<organism evidence="2 3">
    <name type="scientific">Parvularcula bermudensis (strain ATCC BAA-594 / HTCC2503 / KCTC 12087)</name>
    <dbReference type="NCBI Taxonomy" id="314260"/>
    <lineage>
        <taxon>Bacteria</taxon>
        <taxon>Pseudomonadati</taxon>
        <taxon>Pseudomonadota</taxon>
        <taxon>Alphaproteobacteria</taxon>
        <taxon>Parvularculales</taxon>
        <taxon>Parvularculaceae</taxon>
        <taxon>Parvularcula</taxon>
    </lineage>
</organism>
<keyword evidence="2" id="KW-0436">Ligase</keyword>
<keyword evidence="3" id="KW-1185">Reference proteome</keyword>
<feature type="region of interest" description="Disordered" evidence="1">
    <location>
        <begin position="1"/>
        <end position="72"/>
    </location>
</feature>
<gene>
    <name evidence="2" type="ordered locus">PB2503_09954</name>
</gene>
<name>E0TEF7_PARBH</name>
<evidence type="ECO:0000313" key="3">
    <source>
        <dbReference type="Proteomes" id="UP000001302"/>
    </source>
</evidence>
<proteinExistence type="predicted"/>
<dbReference type="STRING" id="314260.PB2503_09954"/>